<name>A0A183ITT8_9BILA</name>
<evidence type="ECO:0000256" key="6">
    <source>
        <dbReference type="ARBA" id="ARBA00022786"/>
    </source>
</evidence>
<proteinExistence type="predicted"/>
<keyword evidence="5" id="KW-0808">Transferase</keyword>
<reference evidence="9 10" key="2">
    <citation type="submission" date="2018-11" db="EMBL/GenBank/DDBJ databases">
        <authorList>
            <consortium name="Pathogen Informatics"/>
        </authorList>
    </citation>
    <scope>NUCLEOTIDE SEQUENCE [LARGE SCALE GENOMIC DNA]</scope>
</reference>
<feature type="compositionally biased region" description="Low complexity" evidence="8">
    <location>
        <begin position="61"/>
        <end position="74"/>
    </location>
</feature>
<evidence type="ECO:0000256" key="4">
    <source>
        <dbReference type="ARBA" id="ARBA00012483"/>
    </source>
</evidence>
<evidence type="ECO:0000256" key="2">
    <source>
        <dbReference type="ARBA" id="ARBA00004370"/>
    </source>
</evidence>
<evidence type="ECO:0000313" key="10">
    <source>
        <dbReference type="Proteomes" id="UP000270296"/>
    </source>
</evidence>
<dbReference type="GO" id="GO:0061630">
    <property type="term" value="F:ubiquitin protein ligase activity"/>
    <property type="evidence" value="ECO:0007669"/>
    <property type="project" value="UniProtKB-EC"/>
</dbReference>
<accession>A0A183ITT8</accession>
<keyword evidence="10" id="KW-1185">Reference proteome</keyword>
<evidence type="ECO:0000256" key="8">
    <source>
        <dbReference type="SAM" id="MobiDB-lite"/>
    </source>
</evidence>
<evidence type="ECO:0000256" key="3">
    <source>
        <dbReference type="ARBA" id="ARBA00004906"/>
    </source>
</evidence>
<dbReference type="EC" id="2.3.2.27" evidence="4"/>
<evidence type="ECO:0000256" key="7">
    <source>
        <dbReference type="ARBA" id="ARBA00023136"/>
    </source>
</evidence>
<comment type="pathway">
    <text evidence="3">Protein modification; protein ubiquitination.</text>
</comment>
<dbReference type="EMBL" id="UZAM01010265">
    <property type="protein sequence ID" value="VDP11630.1"/>
    <property type="molecule type" value="Genomic_DNA"/>
</dbReference>
<comment type="catalytic activity">
    <reaction evidence="1">
        <text>S-ubiquitinyl-[E2 ubiquitin-conjugating enzyme]-L-cysteine + [acceptor protein]-L-lysine = [E2 ubiquitin-conjugating enzyme]-L-cysteine + N(6)-ubiquitinyl-[acceptor protein]-L-lysine.</text>
        <dbReference type="EC" id="2.3.2.27"/>
    </reaction>
</comment>
<dbReference type="GO" id="GO:0043161">
    <property type="term" value="P:proteasome-mediated ubiquitin-dependent protein catabolic process"/>
    <property type="evidence" value="ECO:0007669"/>
    <property type="project" value="TreeGrafter"/>
</dbReference>
<protein>
    <recommendedName>
        <fullName evidence="4">RING-type E3 ubiquitin transferase</fullName>
        <ecNumber evidence="4">2.3.2.27</ecNumber>
    </recommendedName>
</protein>
<dbReference type="AlphaFoldDB" id="A0A183ITT8"/>
<evidence type="ECO:0000313" key="11">
    <source>
        <dbReference type="WBParaSite" id="SBAD_0000730101-mRNA-1"/>
    </source>
</evidence>
<evidence type="ECO:0000313" key="9">
    <source>
        <dbReference type="EMBL" id="VDP11630.1"/>
    </source>
</evidence>
<keyword evidence="7" id="KW-0472">Membrane</keyword>
<dbReference type="OrthoDB" id="660555at2759"/>
<feature type="region of interest" description="Disordered" evidence="8">
    <location>
        <begin position="1"/>
        <end position="102"/>
    </location>
</feature>
<feature type="compositionally biased region" description="Polar residues" evidence="8">
    <location>
        <begin position="51"/>
        <end position="60"/>
    </location>
</feature>
<evidence type="ECO:0000256" key="1">
    <source>
        <dbReference type="ARBA" id="ARBA00000900"/>
    </source>
</evidence>
<reference evidence="11" key="1">
    <citation type="submission" date="2016-06" db="UniProtKB">
        <authorList>
            <consortium name="WormBaseParasite"/>
        </authorList>
    </citation>
    <scope>IDENTIFICATION</scope>
</reference>
<keyword evidence="6" id="KW-0833">Ubl conjugation pathway</keyword>
<dbReference type="InterPro" id="IPR051878">
    <property type="entry name" value="ZNRF_ubiq-protein_ligase"/>
</dbReference>
<comment type="subcellular location">
    <subcellularLocation>
        <location evidence="2">Membrane</location>
    </subcellularLocation>
</comment>
<dbReference type="PANTHER" id="PTHR46661:SF4">
    <property type="entry name" value="RING-TYPE DOMAIN-CONTAINING PROTEIN"/>
    <property type="match status" value="1"/>
</dbReference>
<dbReference type="GO" id="GO:0070936">
    <property type="term" value="P:protein K48-linked ubiquitination"/>
    <property type="evidence" value="ECO:0007669"/>
    <property type="project" value="TreeGrafter"/>
</dbReference>
<gene>
    <name evidence="9" type="ORF">SBAD_LOCUS7035</name>
</gene>
<evidence type="ECO:0000256" key="5">
    <source>
        <dbReference type="ARBA" id="ARBA00022679"/>
    </source>
</evidence>
<dbReference type="Proteomes" id="UP000270296">
    <property type="component" value="Unassembled WGS sequence"/>
</dbReference>
<dbReference type="WBParaSite" id="SBAD_0000730101-mRNA-1">
    <property type="protein sequence ID" value="SBAD_0000730101-mRNA-1"/>
    <property type="gene ID" value="SBAD_0000730101"/>
</dbReference>
<dbReference type="PANTHER" id="PTHR46661">
    <property type="entry name" value="E3 UBIQUITIN-PROTEIN LIGASE ZNRF1-LIKE PROTEIN"/>
    <property type="match status" value="1"/>
</dbReference>
<organism evidence="11">
    <name type="scientific">Soboliphyme baturini</name>
    <dbReference type="NCBI Taxonomy" id="241478"/>
    <lineage>
        <taxon>Eukaryota</taxon>
        <taxon>Metazoa</taxon>
        <taxon>Ecdysozoa</taxon>
        <taxon>Nematoda</taxon>
        <taxon>Enoplea</taxon>
        <taxon>Dorylaimia</taxon>
        <taxon>Dioctophymatida</taxon>
        <taxon>Dioctophymatoidea</taxon>
        <taxon>Soboliphymatidae</taxon>
        <taxon>Soboliphyme</taxon>
    </lineage>
</organism>
<dbReference type="GO" id="GO:0016020">
    <property type="term" value="C:membrane"/>
    <property type="evidence" value="ECO:0007669"/>
    <property type="project" value="UniProtKB-SubCell"/>
</dbReference>
<sequence>MGSRQSVAQPPKQRIAPSVVLDNCESSRSPMSSLDMRQMSQIGNDILNRVFLSSHQQQGTGSSPRSSSFAGPSSTLMNGQVAGHSSSDSSDPDTDLSAGTTVTSSFGMPSLDRLFRLCSTNSSHTDTTVFLPSVAFRCFDMKCPVCHKHIPSDEVECHLVMCLTRPRITYNGKS</sequence>
<dbReference type="GO" id="GO:0005737">
    <property type="term" value="C:cytoplasm"/>
    <property type="evidence" value="ECO:0007669"/>
    <property type="project" value="TreeGrafter"/>
</dbReference>